<gene>
    <name evidence="1" type="ORF">CTRU02_205790</name>
</gene>
<dbReference type="Proteomes" id="UP000805649">
    <property type="component" value="Unassembled WGS sequence"/>
</dbReference>
<evidence type="ECO:0000313" key="2">
    <source>
        <dbReference type="Proteomes" id="UP000805649"/>
    </source>
</evidence>
<accession>A0ACC3Z5D0</accession>
<organism evidence="1 2">
    <name type="scientific">Colletotrichum truncatum</name>
    <name type="common">Anthracnose fungus</name>
    <name type="synonym">Colletotrichum capsici</name>
    <dbReference type="NCBI Taxonomy" id="5467"/>
    <lineage>
        <taxon>Eukaryota</taxon>
        <taxon>Fungi</taxon>
        <taxon>Dikarya</taxon>
        <taxon>Ascomycota</taxon>
        <taxon>Pezizomycotina</taxon>
        <taxon>Sordariomycetes</taxon>
        <taxon>Hypocreomycetidae</taxon>
        <taxon>Glomerellales</taxon>
        <taxon>Glomerellaceae</taxon>
        <taxon>Colletotrichum</taxon>
        <taxon>Colletotrichum truncatum species complex</taxon>
    </lineage>
</organism>
<keyword evidence="2" id="KW-1185">Reference proteome</keyword>
<sequence>MKSLQSILLSLLAANSAAAAPAPAADEAAPIELLKHSPEFLQHVHEIISATQEENSTEVERRSTTTLTGSKDGVNTAGFYYSVYNDKKANVKYTSGDDNGQWSLTWDAQKEFLAGKGYRSTTPRSLTWSGSFKASGDWTLAAYGWTTNPVTEWYVVDAHGSGKPGNGKPVGTVTTDGGVYDVYDLYYSNVPKIYGATSFHQYWSVRRAARTTGGTINIAKHFSSWKSMGLKPGAPVFQMLTLEGFSGSGSLSFNVA</sequence>
<protein>
    <submittedName>
        <fullName evidence="1">Endo-1,4-beta-xylanase</fullName>
    </submittedName>
</protein>
<name>A0ACC3Z5D0_COLTU</name>
<comment type="caution">
    <text evidence="1">The sequence shown here is derived from an EMBL/GenBank/DDBJ whole genome shotgun (WGS) entry which is preliminary data.</text>
</comment>
<dbReference type="EMBL" id="VUJX02000003">
    <property type="protein sequence ID" value="KAL0939180.1"/>
    <property type="molecule type" value="Genomic_DNA"/>
</dbReference>
<proteinExistence type="predicted"/>
<evidence type="ECO:0000313" key="1">
    <source>
        <dbReference type="EMBL" id="KAL0939180.1"/>
    </source>
</evidence>
<reference evidence="1 2" key="1">
    <citation type="journal article" date="2020" name="Phytopathology">
        <title>Genome Sequence Resources of Colletotrichum truncatum, C. plurivorum, C. musicola, and C. sojae: Four Species Pathogenic to Soybean (Glycine max).</title>
        <authorList>
            <person name="Rogerio F."/>
            <person name="Boufleur T.R."/>
            <person name="Ciampi-Guillardi M."/>
            <person name="Sukno S.A."/>
            <person name="Thon M.R."/>
            <person name="Massola Junior N.S."/>
            <person name="Baroncelli R."/>
        </authorList>
    </citation>
    <scope>NUCLEOTIDE SEQUENCE [LARGE SCALE GENOMIC DNA]</scope>
    <source>
        <strain evidence="1 2">CMES1059</strain>
    </source>
</reference>